<dbReference type="InterPro" id="IPR024747">
    <property type="entry name" value="Pyridox_Oxase-rel"/>
</dbReference>
<sequence length="143" mass="16468">MATMDAEGPVHELTAEQCWERIEHEELGRLAFRLVDEVHLVPINYVVQGRSLLFRTASGNKLLAAALHSDVAFEIDWHDDRAAWSVVARGRLRQLEEDEQHRLDDESRQPWVPTLKYDVIELVPEVVTGRTFVLRRPETDSAQ</sequence>
<dbReference type="SUPFAM" id="SSF50475">
    <property type="entry name" value="FMN-binding split barrel"/>
    <property type="match status" value="1"/>
</dbReference>
<accession>A0ABV5K7P7</accession>
<dbReference type="InterPro" id="IPR012349">
    <property type="entry name" value="Split_barrel_FMN-bd"/>
</dbReference>
<dbReference type="RefSeq" id="WP_211350755.1">
    <property type="nucleotide sequence ID" value="NZ_JBHMDG010000008.1"/>
</dbReference>
<protein>
    <submittedName>
        <fullName evidence="1">Pyridoxamine 5'-phosphate oxidase family protein</fullName>
    </submittedName>
</protein>
<proteinExistence type="predicted"/>
<dbReference type="Pfam" id="PF12900">
    <property type="entry name" value="Pyridox_ox_2"/>
    <property type="match status" value="1"/>
</dbReference>
<gene>
    <name evidence="1" type="ORF">ACFFRI_06625</name>
</gene>
<reference evidence="1 2" key="1">
    <citation type="submission" date="2024-09" db="EMBL/GenBank/DDBJ databases">
        <authorList>
            <person name="Sun Q."/>
            <person name="Mori K."/>
        </authorList>
    </citation>
    <scope>NUCLEOTIDE SEQUENCE [LARGE SCALE GENOMIC DNA]</scope>
    <source>
        <strain evidence="1 2">JCM 9626</strain>
    </source>
</reference>
<dbReference type="Gene3D" id="2.30.110.10">
    <property type="entry name" value="Electron Transport, Fmn-binding Protein, Chain A"/>
    <property type="match status" value="1"/>
</dbReference>
<comment type="caution">
    <text evidence="1">The sequence shown here is derived from an EMBL/GenBank/DDBJ whole genome shotgun (WGS) entry which is preliminary data.</text>
</comment>
<name>A0ABV5K7P7_9ACTN</name>
<dbReference type="EMBL" id="JBHMDG010000008">
    <property type="protein sequence ID" value="MFB9312715.1"/>
    <property type="molecule type" value="Genomic_DNA"/>
</dbReference>
<dbReference type="Proteomes" id="UP001589750">
    <property type="component" value="Unassembled WGS sequence"/>
</dbReference>
<evidence type="ECO:0000313" key="2">
    <source>
        <dbReference type="Proteomes" id="UP001589750"/>
    </source>
</evidence>
<keyword evidence="2" id="KW-1185">Reference proteome</keyword>
<evidence type="ECO:0000313" key="1">
    <source>
        <dbReference type="EMBL" id="MFB9312715.1"/>
    </source>
</evidence>
<organism evidence="1 2">
    <name type="scientific">Nocardioides plantarum</name>
    <dbReference type="NCBI Taxonomy" id="29299"/>
    <lineage>
        <taxon>Bacteria</taxon>
        <taxon>Bacillati</taxon>
        <taxon>Actinomycetota</taxon>
        <taxon>Actinomycetes</taxon>
        <taxon>Propionibacteriales</taxon>
        <taxon>Nocardioidaceae</taxon>
        <taxon>Nocardioides</taxon>
    </lineage>
</organism>